<dbReference type="PANTHER" id="PTHR43675:SF8">
    <property type="entry name" value="ARSENITE METHYLTRANSFERASE"/>
    <property type="match status" value="1"/>
</dbReference>
<comment type="similarity">
    <text evidence="3">Belongs to the methyltransferase superfamily. Arsenite methyltransferase family.</text>
</comment>
<dbReference type="Proteomes" id="UP000007879">
    <property type="component" value="Unassembled WGS sequence"/>
</dbReference>
<accession>A0A1X7VQ68</accession>
<dbReference type="SUPFAM" id="SSF53335">
    <property type="entry name" value="S-adenosyl-L-methionine-dependent methyltransferases"/>
    <property type="match status" value="1"/>
</dbReference>
<evidence type="ECO:0000256" key="5">
    <source>
        <dbReference type="ARBA" id="ARBA00034545"/>
    </source>
</evidence>
<dbReference type="InterPro" id="IPR029063">
    <property type="entry name" value="SAM-dependent_MTases_sf"/>
</dbReference>
<proteinExistence type="inferred from homology"/>
<dbReference type="STRING" id="400682.A0A1X7VQ68"/>
<dbReference type="CDD" id="cd02440">
    <property type="entry name" value="AdoMet_MTases"/>
    <property type="match status" value="1"/>
</dbReference>
<keyword evidence="11" id="KW-1185">Reference proteome</keyword>
<organism evidence="10">
    <name type="scientific">Amphimedon queenslandica</name>
    <name type="common">Sponge</name>
    <dbReference type="NCBI Taxonomy" id="400682"/>
    <lineage>
        <taxon>Eukaryota</taxon>
        <taxon>Metazoa</taxon>
        <taxon>Porifera</taxon>
        <taxon>Demospongiae</taxon>
        <taxon>Heteroscleromorpha</taxon>
        <taxon>Haplosclerida</taxon>
        <taxon>Niphatidae</taxon>
        <taxon>Amphimedon</taxon>
    </lineage>
</organism>
<dbReference type="Gene3D" id="3.40.50.150">
    <property type="entry name" value="Vaccinia Virus protein VP39"/>
    <property type="match status" value="1"/>
</dbReference>
<comment type="catalytic activity">
    <reaction evidence="8">
        <text>arsenic triglutathione + 3 [thioredoxin]-dithiol + 3 S-adenosyl-L-methionine = trimethylarsine + 3 [thioredoxin]-disulfide + 3 glutathione + 3 S-adenosyl-L-homocysteine + 3 H(+)</text>
        <dbReference type="Rhea" id="RHEA:69432"/>
        <dbReference type="Rhea" id="RHEA-COMP:10698"/>
        <dbReference type="Rhea" id="RHEA-COMP:10700"/>
        <dbReference type="ChEBI" id="CHEBI:15378"/>
        <dbReference type="ChEBI" id="CHEBI:27130"/>
        <dbReference type="ChEBI" id="CHEBI:29950"/>
        <dbReference type="ChEBI" id="CHEBI:50058"/>
        <dbReference type="ChEBI" id="CHEBI:57856"/>
        <dbReference type="ChEBI" id="CHEBI:57925"/>
        <dbReference type="ChEBI" id="CHEBI:59789"/>
        <dbReference type="ChEBI" id="CHEBI:183640"/>
        <dbReference type="EC" id="2.1.1.137"/>
    </reaction>
</comment>
<evidence type="ECO:0000313" key="10">
    <source>
        <dbReference type="EnsemblMetazoa" id="Aqu2.1.42014_001"/>
    </source>
</evidence>
<keyword evidence="2" id="KW-0949">S-adenosyl-L-methionine</keyword>
<gene>
    <name evidence="10" type="primary">100636899</name>
</gene>
<dbReference type="OrthoDB" id="8300214at2759"/>
<evidence type="ECO:0000259" key="9">
    <source>
        <dbReference type="Pfam" id="PF13847"/>
    </source>
</evidence>
<dbReference type="KEGG" id="aqu:100636899"/>
<comment type="catalytic activity">
    <reaction evidence="6">
        <text>arsenic triglutathione + [thioredoxin]-dithiol + S-adenosyl-L-methionine + 2 H2O = methylarsonous acid + [thioredoxin]-disulfide + 3 glutathione + S-adenosyl-L-homocysteine + H(+)</text>
        <dbReference type="Rhea" id="RHEA:69460"/>
        <dbReference type="Rhea" id="RHEA-COMP:10698"/>
        <dbReference type="Rhea" id="RHEA-COMP:10700"/>
        <dbReference type="ChEBI" id="CHEBI:15377"/>
        <dbReference type="ChEBI" id="CHEBI:15378"/>
        <dbReference type="ChEBI" id="CHEBI:17826"/>
        <dbReference type="ChEBI" id="CHEBI:29950"/>
        <dbReference type="ChEBI" id="CHEBI:50058"/>
        <dbReference type="ChEBI" id="CHEBI:57856"/>
        <dbReference type="ChEBI" id="CHEBI:57925"/>
        <dbReference type="ChEBI" id="CHEBI:59789"/>
        <dbReference type="ChEBI" id="CHEBI:183640"/>
        <dbReference type="EC" id="2.1.1.137"/>
    </reaction>
</comment>
<evidence type="ECO:0000256" key="4">
    <source>
        <dbReference type="ARBA" id="ARBA00034521"/>
    </source>
</evidence>
<dbReference type="EnsemblMetazoa" id="XM_020003941.1">
    <property type="protein sequence ID" value="XP_019859500.1"/>
    <property type="gene ID" value="LOC100636899"/>
</dbReference>
<evidence type="ECO:0000256" key="8">
    <source>
        <dbReference type="ARBA" id="ARBA00048428"/>
    </source>
</evidence>
<keyword evidence="1" id="KW-0808">Transferase</keyword>
<sequence>MADLNLSTEQAEQSAVHQDVKEYYGKSLANTSDLKTTACCTRINKGCLSERLRTALGNIHQEVTSKYYGCGLVFPEAVEKCHILDLGSGSGRDCFVLSQLVGETGYVTGVDMTKEQIEVARKHVDYHTSKFGYGSPNVVFIEGLIEDVIELGIERDSIDVIISNCVINLCPNKWKVFQGAFAALKAGGELYFSDIYADRPISQEARSNKILHGECISGALEWKELMSIALEVGFAPPVLVDASPVTVPDNPELSSLLGQTQFCSATYRLFKTNHHEHDSTLSEEITYNGTIADHPNKIKFSHDIELKTGTPLVLPASVSLLIKESRLGSHFSFAPWTGQSSPYPSLSSYSDFNPFQISVPSGCCDNKEASCASSSKSCC</sequence>
<comment type="catalytic activity">
    <reaction evidence="7">
        <text>arsenic triglutathione + 2 [thioredoxin]-dithiol + 2 S-adenosyl-L-methionine + H2O = dimethylarsinous acid + 2 [thioredoxin]-disulfide + 3 glutathione + 2 S-adenosyl-L-homocysteine + 2 H(+)</text>
        <dbReference type="Rhea" id="RHEA:69464"/>
        <dbReference type="Rhea" id="RHEA-COMP:10698"/>
        <dbReference type="Rhea" id="RHEA-COMP:10700"/>
        <dbReference type="ChEBI" id="CHEBI:15377"/>
        <dbReference type="ChEBI" id="CHEBI:15378"/>
        <dbReference type="ChEBI" id="CHEBI:23808"/>
        <dbReference type="ChEBI" id="CHEBI:29950"/>
        <dbReference type="ChEBI" id="CHEBI:50058"/>
        <dbReference type="ChEBI" id="CHEBI:57856"/>
        <dbReference type="ChEBI" id="CHEBI:57925"/>
        <dbReference type="ChEBI" id="CHEBI:59789"/>
        <dbReference type="ChEBI" id="CHEBI:183640"/>
        <dbReference type="EC" id="2.1.1.137"/>
    </reaction>
</comment>
<dbReference type="GO" id="GO:0030791">
    <property type="term" value="F:arsenite methyltransferase activity"/>
    <property type="evidence" value="ECO:0007669"/>
    <property type="project" value="UniProtKB-EC"/>
</dbReference>
<evidence type="ECO:0000313" key="11">
    <source>
        <dbReference type="Proteomes" id="UP000007879"/>
    </source>
</evidence>
<evidence type="ECO:0000256" key="1">
    <source>
        <dbReference type="ARBA" id="ARBA00022679"/>
    </source>
</evidence>
<dbReference type="AlphaFoldDB" id="A0A1X7VQ68"/>
<protein>
    <recommendedName>
        <fullName evidence="5">Arsenite methyltransferase</fullName>
        <ecNumber evidence="4">2.1.1.137</ecNumber>
    </recommendedName>
</protein>
<dbReference type="PANTHER" id="PTHR43675">
    <property type="entry name" value="ARSENITE METHYLTRANSFERASE"/>
    <property type="match status" value="1"/>
</dbReference>
<evidence type="ECO:0000256" key="6">
    <source>
        <dbReference type="ARBA" id="ARBA00047941"/>
    </source>
</evidence>
<dbReference type="InterPro" id="IPR025714">
    <property type="entry name" value="Methyltranfer_dom"/>
</dbReference>
<dbReference type="Pfam" id="PF13847">
    <property type="entry name" value="Methyltransf_31"/>
    <property type="match status" value="1"/>
</dbReference>
<evidence type="ECO:0000256" key="2">
    <source>
        <dbReference type="ARBA" id="ARBA00022691"/>
    </source>
</evidence>
<feature type="domain" description="Methyltransferase" evidence="9">
    <location>
        <begin position="79"/>
        <end position="229"/>
    </location>
</feature>
<reference evidence="11" key="1">
    <citation type="journal article" date="2010" name="Nature">
        <title>The Amphimedon queenslandica genome and the evolution of animal complexity.</title>
        <authorList>
            <person name="Srivastava M."/>
            <person name="Simakov O."/>
            <person name="Chapman J."/>
            <person name="Fahey B."/>
            <person name="Gauthier M.E."/>
            <person name="Mitros T."/>
            <person name="Richards G.S."/>
            <person name="Conaco C."/>
            <person name="Dacre M."/>
            <person name="Hellsten U."/>
            <person name="Larroux C."/>
            <person name="Putnam N.H."/>
            <person name="Stanke M."/>
            <person name="Adamska M."/>
            <person name="Darling A."/>
            <person name="Degnan S.M."/>
            <person name="Oakley T.H."/>
            <person name="Plachetzki D.C."/>
            <person name="Zhai Y."/>
            <person name="Adamski M."/>
            <person name="Calcino A."/>
            <person name="Cummins S.F."/>
            <person name="Goodstein D.M."/>
            <person name="Harris C."/>
            <person name="Jackson D.J."/>
            <person name="Leys S.P."/>
            <person name="Shu S."/>
            <person name="Woodcroft B.J."/>
            <person name="Vervoort M."/>
            <person name="Kosik K.S."/>
            <person name="Manning G."/>
            <person name="Degnan B.M."/>
            <person name="Rokhsar D.S."/>
        </authorList>
    </citation>
    <scope>NUCLEOTIDE SEQUENCE [LARGE SCALE GENOMIC DNA]</scope>
</reference>
<dbReference type="EnsemblMetazoa" id="Aqu2.1.42014_001">
    <property type="protein sequence ID" value="Aqu2.1.42014_001"/>
    <property type="gene ID" value="Aqu2.1.42014"/>
</dbReference>
<evidence type="ECO:0000256" key="7">
    <source>
        <dbReference type="ARBA" id="ARBA00047943"/>
    </source>
</evidence>
<dbReference type="InParanoid" id="A0A1X7VQ68"/>
<name>A0A1X7VQ68_AMPQE</name>
<reference evidence="10" key="2">
    <citation type="submission" date="2017-05" db="UniProtKB">
        <authorList>
            <consortium name="EnsemblMetazoa"/>
        </authorList>
    </citation>
    <scope>IDENTIFICATION</scope>
</reference>
<dbReference type="InterPro" id="IPR026669">
    <property type="entry name" value="Arsenite_MeTrfase-like"/>
</dbReference>
<dbReference type="EC" id="2.1.1.137" evidence="4"/>
<evidence type="ECO:0000256" key="3">
    <source>
        <dbReference type="ARBA" id="ARBA00034487"/>
    </source>
</evidence>